<sequence length="13" mass="1523">MCHSFRISACLVR</sequence>
<name>A0A0A9C3S6_ARUDO</name>
<protein>
    <submittedName>
        <fullName evidence="1">Uncharacterized protein</fullName>
    </submittedName>
</protein>
<organism evidence="1">
    <name type="scientific">Arundo donax</name>
    <name type="common">Giant reed</name>
    <name type="synonym">Donax arundinaceus</name>
    <dbReference type="NCBI Taxonomy" id="35708"/>
    <lineage>
        <taxon>Eukaryota</taxon>
        <taxon>Viridiplantae</taxon>
        <taxon>Streptophyta</taxon>
        <taxon>Embryophyta</taxon>
        <taxon>Tracheophyta</taxon>
        <taxon>Spermatophyta</taxon>
        <taxon>Magnoliopsida</taxon>
        <taxon>Liliopsida</taxon>
        <taxon>Poales</taxon>
        <taxon>Poaceae</taxon>
        <taxon>PACMAD clade</taxon>
        <taxon>Arundinoideae</taxon>
        <taxon>Arundineae</taxon>
        <taxon>Arundo</taxon>
    </lineage>
</organism>
<reference evidence="1" key="1">
    <citation type="submission" date="2014-09" db="EMBL/GenBank/DDBJ databases">
        <authorList>
            <person name="Magalhaes I.L.F."/>
            <person name="Oliveira U."/>
            <person name="Santos F.R."/>
            <person name="Vidigal T.H.D.A."/>
            <person name="Brescovit A.D."/>
            <person name="Santos A.J."/>
        </authorList>
    </citation>
    <scope>NUCLEOTIDE SEQUENCE</scope>
    <source>
        <tissue evidence="1">Shoot tissue taken approximately 20 cm above the soil surface</tissue>
    </source>
</reference>
<accession>A0A0A9C3S6</accession>
<evidence type="ECO:0000313" key="1">
    <source>
        <dbReference type="EMBL" id="JAD70231.1"/>
    </source>
</evidence>
<dbReference type="EMBL" id="GBRH01227664">
    <property type="protein sequence ID" value="JAD70231.1"/>
    <property type="molecule type" value="Transcribed_RNA"/>
</dbReference>
<proteinExistence type="predicted"/>
<reference evidence="1" key="2">
    <citation type="journal article" date="2015" name="Data Brief">
        <title>Shoot transcriptome of the giant reed, Arundo donax.</title>
        <authorList>
            <person name="Barrero R.A."/>
            <person name="Guerrero F.D."/>
            <person name="Moolhuijzen P."/>
            <person name="Goolsby J.A."/>
            <person name="Tidwell J."/>
            <person name="Bellgard S.E."/>
            <person name="Bellgard M.I."/>
        </authorList>
    </citation>
    <scope>NUCLEOTIDE SEQUENCE</scope>
    <source>
        <tissue evidence="1">Shoot tissue taken approximately 20 cm above the soil surface</tissue>
    </source>
</reference>